<organism evidence="2">
    <name type="scientific">Ixodes ricinus</name>
    <name type="common">Common tick</name>
    <name type="synonym">Acarus ricinus</name>
    <dbReference type="NCBI Taxonomy" id="34613"/>
    <lineage>
        <taxon>Eukaryota</taxon>
        <taxon>Metazoa</taxon>
        <taxon>Ecdysozoa</taxon>
        <taxon>Arthropoda</taxon>
        <taxon>Chelicerata</taxon>
        <taxon>Arachnida</taxon>
        <taxon>Acari</taxon>
        <taxon>Parasitiformes</taxon>
        <taxon>Ixodida</taxon>
        <taxon>Ixodoidea</taxon>
        <taxon>Ixodidae</taxon>
        <taxon>Ixodinae</taxon>
        <taxon>Ixodes</taxon>
    </lineage>
</organism>
<feature type="signal peptide" evidence="1">
    <location>
        <begin position="1"/>
        <end position="20"/>
    </location>
</feature>
<evidence type="ECO:0000256" key="1">
    <source>
        <dbReference type="SAM" id="SignalP"/>
    </source>
</evidence>
<reference evidence="2" key="1">
    <citation type="submission" date="2012-12" db="EMBL/GenBank/DDBJ databases">
        <title>Identification and characterization of a phenylalanine ammonia-lyase gene family in Isatis indigotica Fort.</title>
        <authorList>
            <person name="Liu Q."/>
            <person name="Chen J."/>
            <person name="Zhou X."/>
            <person name="Di P."/>
            <person name="Xiao Y."/>
            <person name="Xuan H."/>
            <person name="Zhang L."/>
            <person name="Chen W."/>
        </authorList>
    </citation>
    <scope>NUCLEOTIDE SEQUENCE</scope>
    <source>
        <tissue evidence="2">Salivary gland</tissue>
    </source>
</reference>
<dbReference type="EMBL" id="GADI01001828">
    <property type="protein sequence ID" value="JAA71980.1"/>
    <property type="molecule type" value="mRNA"/>
</dbReference>
<evidence type="ECO:0000313" key="2">
    <source>
        <dbReference type="EMBL" id="JAA71980.1"/>
    </source>
</evidence>
<feature type="chain" id="PRO_5005518237" evidence="1">
    <location>
        <begin position="21"/>
        <end position="117"/>
    </location>
</feature>
<proteinExistence type="evidence at transcript level"/>
<protein>
    <submittedName>
        <fullName evidence="2">Putative ixodes 10 kDa peptide protein</fullName>
    </submittedName>
</protein>
<sequence>MYRNISIMLFVLFAVVVCLPASKEEGFSSDVDKCYLALMNKKGDIYCELCGYDTFKSLVFGKCEVVCGDSEVQLPREACPSGSMQNPCTEDELDNLKKWANGLEDKREKIKGKLCSP</sequence>
<dbReference type="AlphaFoldDB" id="A0A0K8RLL1"/>
<name>A0A0K8RLL1_IXORI</name>
<keyword evidence="1" id="KW-0732">Signal</keyword>
<accession>A0A0K8RLL1</accession>